<accession>A0AAW0LMZ9</accession>
<dbReference type="InterPro" id="IPR008590">
    <property type="entry name" value="TMEM_230/134"/>
</dbReference>
<dbReference type="PANTHER" id="PTHR15664">
    <property type="entry name" value="C20ORF30 PROTEIN"/>
    <property type="match status" value="1"/>
</dbReference>
<dbReference type="GO" id="GO:0016020">
    <property type="term" value="C:membrane"/>
    <property type="evidence" value="ECO:0007669"/>
    <property type="project" value="UniProtKB-SubCell"/>
</dbReference>
<dbReference type="InterPro" id="IPR044234">
    <property type="entry name" value="TMEM230"/>
</dbReference>
<dbReference type="GO" id="GO:0012505">
    <property type="term" value="C:endomembrane system"/>
    <property type="evidence" value="ECO:0007669"/>
    <property type="project" value="TreeGrafter"/>
</dbReference>
<evidence type="ECO:0000256" key="6">
    <source>
        <dbReference type="SAM" id="Phobius"/>
    </source>
</evidence>
<dbReference type="Pfam" id="PF05915">
    <property type="entry name" value="TMEM_230_134"/>
    <property type="match status" value="1"/>
</dbReference>
<keyword evidence="8" id="KW-1185">Reference proteome</keyword>
<comment type="subcellular location">
    <subcellularLocation>
        <location evidence="1">Membrane</location>
        <topology evidence="1">Multi-pass membrane protein</topology>
    </subcellularLocation>
</comment>
<evidence type="ECO:0000313" key="7">
    <source>
        <dbReference type="EMBL" id="KAK7852274.1"/>
    </source>
</evidence>
<keyword evidence="5 6" id="KW-0472">Membrane</keyword>
<evidence type="ECO:0000256" key="1">
    <source>
        <dbReference type="ARBA" id="ARBA00004141"/>
    </source>
</evidence>
<comment type="caution">
    <text evidence="7">The sequence shown here is derived from an EMBL/GenBank/DDBJ whole genome shotgun (WGS) entry which is preliminary data.</text>
</comment>
<name>A0AAW0LMZ9_QUESU</name>
<dbReference type="AlphaFoldDB" id="A0AAW0LMZ9"/>
<organism evidence="7 8">
    <name type="scientific">Quercus suber</name>
    <name type="common">Cork oak</name>
    <dbReference type="NCBI Taxonomy" id="58331"/>
    <lineage>
        <taxon>Eukaryota</taxon>
        <taxon>Viridiplantae</taxon>
        <taxon>Streptophyta</taxon>
        <taxon>Embryophyta</taxon>
        <taxon>Tracheophyta</taxon>
        <taxon>Spermatophyta</taxon>
        <taxon>Magnoliopsida</taxon>
        <taxon>eudicotyledons</taxon>
        <taxon>Gunneridae</taxon>
        <taxon>Pentapetalae</taxon>
        <taxon>rosids</taxon>
        <taxon>fabids</taxon>
        <taxon>Fagales</taxon>
        <taxon>Fagaceae</taxon>
        <taxon>Quercus</taxon>
    </lineage>
</organism>
<evidence type="ECO:0000256" key="3">
    <source>
        <dbReference type="ARBA" id="ARBA00022692"/>
    </source>
</evidence>
<evidence type="ECO:0000313" key="8">
    <source>
        <dbReference type="Proteomes" id="UP000237347"/>
    </source>
</evidence>
<proteinExistence type="inferred from homology"/>
<evidence type="ECO:0000256" key="2">
    <source>
        <dbReference type="ARBA" id="ARBA00007743"/>
    </source>
</evidence>
<sequence>MTGHMGGDQSQAYGLLALGILSFLPGFYETRIAYYAWRGVKGYRFASIPDY</sequence>
<comment type="similarity">
    <text evidence="2">Belongs to the TMEM134/TMEM230 family.</text>
</comment>
<gene>
    <name evidence="7" type="primary">TMEM230</name>
    <name evidence="7" type="ORF">CFP56_039350</name>
</gene>
<dbReference type="EMBL" id="PKMF04000077">
    <property type="protein sequence ID" value="KAK7852274.1"/>
    <property type="molecule type" value="Genomic_DNA"/>
</dbReference>
<keyword evidence="3 6" id="KW-0812">Transmembrane</keyword>
<keyword evidence="4 6" id="KW-1133">Transmembrane helix</keyword>
<feature type="transmembrane region" description="Helical" evidence="6">
    <location>
        <begin position="12"/>
        <end position="28"/>
    </location>
</feature>
<evidence type="ECO:0000256" key="5">
    <source>
        <dbReference type="ARBA" id="ARBA00023136"/>
    </source>
</evidence>
<dbReference type="Proteomes" id="UP000237347">
    <property type="component" value="Unassembled WGS sequence"/>
</dbReference>
<protein>
    <submittedName>
        <fullName evidence="7">Transmembrane protein 230</fullName>
    </submittedName>
</protein>
<dbReference type="PANTHER" id="PTHR15664:SF21">
    <property type="entry name" value="TRANSMEMBRANE PROTEIN 230"/>
    <property type="match status" value="1"/>
</dbReference>
<evidence type="ECO:0000256" key="4">
    <source>
        <dbReference type="ARBA" id="ARBA00022989"/>
    </source>
</evidence>
<reference evidence="7 8" key="1">
    <citation type="journal article" date="2018" name="Sci. Data">
        <title>The draft genome sequence of cork oak.</title>
        <authorList>
            <person name="Ramos A.M."/>
            <person name="Usie A."/>
            <person name="Barbosa P."/>
            <person name="Barros P.M."/>
            <person name="Capote T."/>
            <person name="Chaves I."/>
            <person name="Simoes F."/>
            <person name="Abreu I."/>
            <person name="Carrasquinho I."/>
            <person name="Faro C."/>
            <person name="Guimaraes J.B."/>
            <person name="Mendonca D."/>
            <person name="Nobrega F."/>
            <person name="Rodrigues L."/>
            <person name="Saibo N.J.M."/>
            <person name="Varela M.C."/>
            <person name="Egas C."/>
            <person name="Matos J."/>
            <person name="Miguel C.M."/>
            <person name="Oliveira M.M."/>
            <person name="Ricardo C.P."/>
            <person name="Goncalves S."/>
        </authorList>
    </citation>
    <scope>NUCLEOTIDE SEQUENCE [LARGE SCALE GENOMIC DNA]</scope>
    <source>
        <strain evidence="8">cv. HL8</strain>
    </source>
</reference>